<dbReference type="Gene3D" id="2.120.10.30">
    <property type="entry name" value="TolB, C-terminal domain"/>
    <property type="match status" value="3"/>
</dbReference>
<feature type="domain" description="RING-type" evidence="9">
    <location>
        <begin position="53"/>
        <end position="94"/>
    </location>
</feature>
<accession>A0A914CKS9</accession>
<organism evidence="10 11">
    <name type="scientific">Acrobeloides nanus</name>
    <dbReference type="NCBI Taxonomy" id="290746"/>
    <lineage>
        <taxon>Eukaryota</taxon>
        <taxon>Metazoa</taxon>
        <taxon>Ecdysozoa</taxon>
        <taxon>Nematoda</taxon>
        <taxon>Chromadorea</taxon>
        <taxon>Rhabditida</taxon>
        <taxon>Tylenchina</taxon>
        <taxon>Cephalobomorpha</taxon>
        <taxon>Cephaloboidea</taxon>
        <taxon>Cephalobidae</taxon>
        <taxon>Acrobeloides</taxon>
    </lineage>
</organism>
<feature type="compositionally biased region" description="Basic and acidic residues" evidence="8">
    <location>
        <begin position="457"/>
        <end position="479"/>
    </location>
</feature>
<dbReference type="GO" id="GO:0000209">
    <property type="term" value="P:protein polyubiquitination"/>
    <property type="evidence" value="ECO:0007669"/>
    <property type="project" value="TreeGrafter"/>
</dbReference>
<evidence type="ECO:0000256" key="6">
    <source>
        <dbReference type="PROSITE-ProRule" id="PRU00504"/>
    </source>
</evidence>
<feature type="repeat" description="NHL" evidence="6">
    <location>
        <begin position="939"/>
        <end position="983"/>
    </location>
</feature>
<dbReference type="WBParaSite" id="ACRNAN_scaffold1187.g23756.t1">
    <property type="protein sequence ID" value="ACRNAN_scaffold1187.g23756.t1"/>
    <property type="gene ID" value="ACRNAN_scaffold1187.g23756"/>
</dbReference>
<dbReference type="SUPFAM" id="SSF57850">
    <property type="entry name" value="RING/U-box"/>
    <property type="match status" value="1"/>
</dbReference>
<dbReference type="Gene3D" id="3.30.40.10">
    <property type="entry name" value="Zinc/RING finger domain, C3HC4 (zinc finger)"/>
    <property type="match status" value="1"/>
</dbReference>
<dbReference type="FunFam" id="2.120.10.30:FF:000037">
    <property type="entry name" value="Uncharacterized protein, isoform E"/>
    <property type="match status" value="1"/>
</dbReference>
<feature type="compositionally biased region" description="Low complexity" evidence="8">
    <location>
        <begin position="718"/>
        <end position="736"/>
    </location>
</feature>
<evidence type="ECO:0000256" key="8">
    <source>
        <dbReference type="SAM" id="MobiDB-lite"/>
    </source>
</evidence>
<evidence type="ECO:0000256" key="4">
    <source>
        <dbReference type="ARBA" id="ARBA00022833"/>
    </source>
</evidence>
<keyword evidence="2" id="KW-0677">Repeat</keyword>
<dbReference type="Pfam" id="PF01436">
    <property type="entry name" value="NHL"/>
    <property type="match status" value="4"/>
</dbReference>
<keyword evidence="7" id="KW-0175">Coiled coil</keyword>
<feature type="repeat" description="NHL" evidence="6">
    <location>
        <begin position="1034"/>
        <end position="1073"/>
    </location>
</feature>
<feature type="repeat" description="NHL" evidence="6">
    <location>
        <begin position="843"/>
        <end position="887"/>
    </location>
</feature>
<dbReference type="InterPro" id="IPR001258">
    <property type="entry name" value="NHL_repeat"/>
</dbReference>
<proteinExistence type="predicted"/>
<feature type="coiled-coil region" evidence="7">
    <location>
        <begin position="171"/>
        <end position="198"/>
    </location>
</feature>
<dbReference type="SUPFAM" id="SSF101898">
    <property type="entry name" value="NHL repeat"/>
    <property type="match status" value="1"/>
</dbReference>
<feature type="compositionally biased region" description="Polar residues" evidence="8">
    <location>
        <begin position="526"/>
        <end position="543"/>
    </location>
</feature>
<protein>
    <submittedName>
        <fullName evidence="11">RING-type domain-containing protein</fullName>
    </submittedName>
</protein>
<feature type="repeat" description="NHL" evidence="6">
    <location>
        <begin position="990"/>
        <end position="1030"/>
    </location>
</feature>
<dbReference type="Pfam" id="PF00097">
    <property type="entry name" value="zf-C3HC4"/>
    <property type="match status" value="1"/>
</dbReference>
<dbReference type="InterPro" id="IPR017907">
    <property type="entry name" value="Znf_RING_CS"/>
</dbReference>
<evidence type="ECO:0000256" key="3">
    <source>
        <dbReference type="ARBA" id="ARBA00022771"/>
    </source>
</evidence>
<feature type="compositionally biased region" description="Polar residues" evidence="8">
    <location>
        <begin position="418"/>
        <end position="436"/>
    </location>
</feature>
<dbReference type="PANTHER" id="PTHR24104:SF47">
    <property type="entry name" value="E3 UBIQUITIN-PROTEIN LIGASE NHLRC1"/>
    <property type="match status" value="1"/>
</dbReference>
<reference evidence="11" key="1">
    <citation type="submission" date="2022-11" db="UniProtKB">
        <authorList>
            <consortium name="WormBaseParasite"/>
        </authorList>
    </citation>
    <scope>IDENTIFICATION</scope>
</reference>
<dbReference type="PROSITE" id="PS50089">
    <property type="entry name" value="ZF_RING_2"/>
    <property type="match status" value="1"/>
</dbReference>
<evidence type="ECO:0000256" key="1">
    <source>
        <dbReference type="ARBA" id="ARBA00022723"/>
    </source>
</evidence>
<dbReference type="InterPro" id="IPR013083">
    <property type="entry name" value="Znf_RING/FYVE/PHD"/>
</dbReference>
<dbReference type="SMART" id="SM00184">
    <property type="entry name" value="RING"/>
    <property type="match status" value="1"/>
</dbReference>
<feature type="region of interest" description="Disordered" evidence="8">
    <location>
        <begin position="641"/>
        <end position="768"/>
    </location>
</feature>
<dbReference type="PROSITE" id="PS51125">
    <property type="entry name" value="NHL"/>
    <property type="match status" value="6"/>
</dbReference>
<feature type="region of interest" description="Disordered" evidence="8">
    <location>
        <begin position="380"/>
        <end position="603"/>
    </location>
</feature>
<dbReference type="Proteomes" id="UP000887540">
    <property type="component" value="Unplaced"/>
</dbReference>
<dbReference type="CDD" id="cd14954">
    <property type="entry name" value="NHL_TRIM71_like"/>
    <property type="match status" value="1"/>
</dbReference>
<evidence type="ECO:0000313" key="11">
    <source>
        <dbReference type="WBParaSite" id="ACRNAN_scaffold1187.g23756.t1"/>
    </source>
</evidence>
<feature type="compositionally biased region" description="Polar residues" evidence="8">
    <location>
        <begin position="647"/>
        <end position="658"/>
    </location>
</feature>
<dbReference type="CDD" id="cd16524">
    <property type="entry name" value="RING-HC_NHL-1-like"/>
    <property type="match status" value="1"/>
</dbReference>
<dbReference type="AlphaFoldDB" id="A0A914CKS9"/>
<sequence length="1073" mass="120307">MSTASEATLVTAVPCSVNECKSPGDVSSETTSIIKPNMGFVNPLQKIEELLTCPICLDRYKQPKLLPCQHTFCLPCLDSYADTVLRNLKCPECRAEHQIPFDGVKSFQTNYTLTGFLDIHLEASDENSAELAAYIQRYNLERCRICDEKAELELCPHCERRACVECRSNHMEMVKRDIGRLLNQVRRLNNRIKDAAASVNKSVDLLKMTAETTKTEVHEYFHRYYRELKRREENLIADIDTFHETELRLMTNLKDVLEVENNNIHDACAWLDAVLNGSKEVKDDELYRMKNVFVEGLEYLRNFQPDAEELFGKKIRFSPGDDASKLPAAIASFGELSVSTPQFSGRYMALEQQYLPRPFRIGLESDSFKISKRAELDDGRVSSRYSKNTEEDAGIARFRRRQQLEDEARNRLRVGTESGRSSPMNGYNSSGHSSPWRSPVVGGESESQNPEPIANHETNKNPESKTRKNSRDQSKEKNQRKVNGSPQRKVKKEKKEPVSEVPSSNNETVTTGNNSTGTGNNEAGPSVSSSNITETATPATQPEDSAPKNEPPKQEPPTEQPLSENIMTTSQTSNQLPPSHRKPPLPRQTSSSDDPLLNDKIESIRQAHEERIRQRFNSISAITSGDEENHSPVRNVVTRIEKVPTDPSLQQNSDTGKATQRFRILCRSSPRRQNSKPEDDVNDDKPLKKEDYQPIPIEHFTENSTMIRYVPLPRQDSSGENSASASASATESESSANPITRPTERRSRFRRRSSIVPDREMSADGSLTRISERRATAFRGSPGLSMIDYGSKSSPKSVFGRKGDKPSEMNWPRGIAVMPGGEFAVCDSSNHRVQIFNASGRLIKQFGVYGTEDGELDSCAGIAYHRYRQQLVVSDRYNHRIQMFDLDGKYVKQFGGLGVADGRFNNPWGVCVNEMGLIYVVDKDNHRVQIFDQNGNFMSKFGSGPGEGIGQFNHPLFITIHKRSQNIYVSDSANHRICVFDHDGVPILNFGIEGFHTGQLKLPRGIAVDDQGYVIIADSGNNRVQVFSPDGKFVHGFGAWGAGAGQLKGIEAVALMDTQIIVSDRENHRIQIF</sequence>
<feature type="compositionally biased region" description="Basic and acidic residues" evidence="8">
    <location>
        <begin position="675"/>
        <end position="692"/>
    </location>
</feature>
<feature type="repeat" description="NHL" evidence="6">
    <location>
        <begin position="796"/>
        <end position="839"/>
    </location>
</feature>
<feature type="compositionally biased region" description="Low complexity" evidence="8">
    <location>
        <begin position="499"/>
        <end position="522"/>
    </location>
</feature>
<keyword evidence="3 5" id="KW-0863">Zinc-finger</keyword>
<evidence type="ECO:0000256" key="2">
    <source>
        <dbReference type="ARBA" id="ARBA00022737"/>
    </source>
</evidence>
<keyword evidence="4" id="KW-0862">Zinc</keyword>
<dbReference type="PANTHER" id="PTHR24104">
    <property type="entry name" value="E3 UBIQUITIN-PROTEIN LIGASE NHLRC1-RELATED"/>
    <property type="match status" value="1"/>
</dbReference>
<feature type="compositionally biased region" description="Polar residues" evidence="8">
    <location>
        <begin position="562"/>
        <end position="577"/>
    </location>
</feature>
<dbReference type="GO" id="GO:0008270">
    <property type="term" value="F:zinc ion binding"/>
    <property type="evidence" value="ECO:0007669"/>
    <property type="project" value="UniProtKB-KW"/>
</dbReference>
<dbReference type="InterPro" id="IPR011042">
    <property type="entry name" value="6-blade_b-propeller_TolB-like"/>
</dbReference>
<keyword evidence="1" id="KW-0479">Metal-binding</keyword>
<evidence type="ECO:0000259" key="9">
    <source>
        <dbReference type="PROSITE" id="PS50089"/>
    </source>
</evidence>
<dbReference type="InterPro" id="IPR001841">
    <property type="entry name" value="Znf_RING"/>
</dbReference>
<keyword evidence="10" id="KW-1185">Reference proteome</keyword>
<name>A0A914CKS9_9BILA</name>
<evidence type="ECO:0000313" key="10">
    <source>
        <dbReference type="Proteomes" id="UP000887540"/>
    </source>
</evidence>
<dbReference type="GO" id="GO:0061630">
    <property type="term" value="F:ubiquitin protein ligase activity"/>
    <property type="evidence" value="ECO:0007669"/>
    <property type="project" value="TreeGrafter"/>
</dbReference>
<dbReference type="GO" id="GO:0043161">
    <property type="term" value="P:proteasome-mediated ubiquitin-dependent protein catabolic process"/>
    <property type="evidence" value="ECO:0007669"/>
    <property type="project" value="TreeGrafter"/>
</dbReference>
<feature type="repeat" description="NHL" evidence="6">
    <location>
        <begin position="891"/>
        <end position="934"/>
    </location>
</feature>
<dbReference type="PROSITE" id="PS00518">
    <property type="entry name" value="ZF_RING_1"/>
    <property type="match status" value="1"/>
</dbReference>
<dbReference type="InterPro" id="IPR050952">
    <property type="entry name" value="TRIM-NHL_E3_ligases"/>
</dbReference>
<evidence type="ECO:0000256" key="5">
    <source>
        <dbReference type="PROSITE-ProRule" id="PRU00175"/>
    </source>
</evidence>
<evidence type="ECO:0000256" key="7">
    <source>
        <dbReference type="SAM" id="Coils"/>
    </source>
</evidence>
<dbReference type="InterPro" id="IPR018957">
    <property type="entry name" value="Znf_C3HC4_RING-type"/>
</dbReference>